<protein>
    <recommendedName>
        <fullName evidence="1">Mycothiol-dependent maleylpyruvate isomerase metal-binding domain-containing protein</fullName>
    </recommendedName>
</protein>
<dbReference type="Pfam" id="PF11716">
    <property type="entry name" value="MDMPI_N"/>
    <property type="match status" value="1"/>
</dbReference>
<dbReference type="EMBL" id="BSTX01000001">
    <property type="protein sequence ID" value="GLZ77404.1"/>
    <property type="molecule type" value="Genomic_DNA"/>
</dbReference>
<dbReference type="PANTHER" id="PTHR40758:SF1">
    <property type="entry name" value="CONSERVED PROTEIN"/>
    <property type="match status" value="1"/>
</dbReference>
<feature type="domain" description="Mycothiol-dependent maleylpyruvate isomerase metal-binding" evidence="1">
    <location>
        <begin position="12"/>
        <end position="133"/>
    </location>
</feature>
<evidence type="ECO:0000259" key="1">
    <source>
        <dbReference type="Pfam" id="PF11716"/>
    </source>
</evidence>
<dbReference type="GO" id="GO:0046872">
    <property type="term" value="F:metal ion binding"/>
    <property type="evidence" value="ECO:0007669"/>
    <property type="project" value="InterPro"/>
</dbReference>
<dbReference type="InterPro" id="IPR034660">
    <property type="entry name" value="DinB/YfiT-like"/>
</dbReference>
<dbReference type="AlphaFoldDB" id="A0A9W6W8A9"/>
<dbReference type="PANTHER" id="PTHR40758">
    <property type="entry name" value="CONSERVED PROTEIN"/>
    <property type="match status" value="1"/>
</dbReference>
<proteinExistence type="predicted"/>
<dbReference type="NCBIfam" id="TIGR03083">
    <property type="entry name" value="maleylpyruvate isomerase family mycothiol-dependent enzyme"/>
    <property type="match status" value="1"/>
</dbReference>
<dbReference type="SUPFAM" id="SSF109854">
    <property type="entry name" value="DinB/YfiT-like putative metalloenzymes"/>
    <property type="match status" value="1"/>
</dbReference>
<dbReference type="RefSeq" id="WP_285662514.1">
    <property type="nucleotide sequence ID" value="NZ_BSTX01000001.1"/>
</dbReference>
<reference evidence="2" key="1">
    <citation type="submission" date="2023-03" db="EMBL/GenBank/DDBJ databases">
        <title>Actinorhabdospora filicis NBRC 111898.</title>
        <authorList>
            <person name="Ichikawa N."/>
            <person name="Sato H."/>
            <person name="Tonouchi N."/>
        </authorList>
    </citation>
    <scope>NUCLEOTIDE SEQUENCE</scope>
    <source>
        <strain evidence="2">NBRC 111898</strain>
    </source>
</reference>
<gene>
    <name evidence="2" type="ORF">Afil01_22110</name>
</gene>
<dbReference type="Gene3D" id="1.20.120.450">
    <property type="entry name" value="dinb family like domain"/>
    <property type="match status" value="1"/>
</dbReference>
<sequence length="247" mass="27115">MSTWDLDRYLSALDREAAALRASFTLEGVDPSGPVPPCPGWTIGDLVGHMGAVFRRIEGVLRRRSLEPAPAFTNEFPEDVLAFYDSGYTALVDALRVTPPDTPVWNWAPAAKLASFWPRRAATETAVHRWDLQVSINQPEPIEQELAEQGVHEIFDAWLPAGRRKGPLDRQGLVQLVDTEGNEWFVRVRGEGLALLDTATLVPDEHRPQVIASGPASDIMLSLMGRVPFDVLTIEGDAGLLSALRTG</sequence>
<evidence type="ECO:0000313" key="2">
    <source>
        <dbReference type="EMBL" id="GLZ77404.1"/>
    </source>
</evidence>
<dbReference type="InterPro" id="IPR024344">
    <property type="entry name" value="MDMPI_metal-binding"/>
</dbReference>
<organism evidence="2 3">
    <name type="scientific">Actinorhabdospora filicis</name>
    <dbReference type="NCBI Taxonomy" id="1785913"/>
    <lineage>
        <taxon>Bacteria</taxon>
        <taxon>Bacillati</taxon>
        <taxon>Actinomycetota</taxon>
        <taxon>Actinomycetes</taxon>
        <taxon>Micromonosporales</taxon>
        <taxon>Micromonosporaceae</taxon>
        <taxon>Actinorhabdospora</taxon>
    </lineage>
</organism>
<dbReference type="Proteomes" id="UP001165079">
    <property type="component" value="Unassembled WGS sequence"/>
</dbReference>
<comment type="caution">
    <text evidence="2">The sequence shown here is derived from an EMBL/GenBank/DDBJ whole genome shotgun (WGS) entry which is preliminary data.</text>
</comment>
<dbReference type="InterPro" id="IPR017517">
    <property type="entry name" value="Maleyloyr_isom"/>
</dbReference>
<accession>A0A9W6W8A9</accession>
<keyword evidence="3" id="KW-1185">Reference proteome</keyword>
<dbReference type="GO" id="GO:0005886">
    <property type="term" value="C:plasma membrane"/>
    <property type="evidence" value="ECO:0007669"/>
    <property type="project" value="TreeGrafter"/>
</dbReference>
<name>A0A9W6W8A9_9ACTN</name>
<evidence type="ECO:0000313" key="3">
    <source>
        <dbReference type="Proteomes" id="UP001165079"/>
    </source>
</evidence>